<sequence>MSTMSAPAIKAKIRRYEFQCDLVYAILALTPRFWNPGKVGSFFKKWPLEQSFWSQLDKHLYHGVYVLFYLIDKHHLTQELMPDDIRARSSQLKRELEIHHFFLANETASIIRTFHANQIPSLLLKGMSYFFCFPESYFQARLSSDIDLLIHENDLAGAEKVLSTMQYAAAEGIDPSYPDKDTLIAGYYEKTFSKTAGELRSELGLHWSIPIGRMRRQENFPVFEKAGRQILDHFWQYKKTVHWQNQPIAVLSEEDMFRHFFWNVARDHMGQINSVRWLHAAVDLYELEKTTSEKGMSTLLASEISPSKQADALIRFSKKLFEPGDRDHITSIPFFFYRALAPWTTQKKYAREVWGALWLSQQFPRLFRFACFCRMIWQNIFERGKRAAA</sequence>
<evidence type="ECO:0000313" key="1">
    <source>
        <dbReference type="EMBL" id="PIQ85768.1"/>
    </source>
</evidence>
<comment type="caution">
    <text evidence="1">The sequence shown here is derived from an EMBL/GenBank/DDBJ whole genome shotgun (WGS) entry which is preliminary data.</text>
</comment>
<reference evidence="1 2" key="1">
    <citation type="submission" date="2017-09" db="EMBL/GenBank/DDBJ databases">
        <title>Depth-based differentiation of microbial function through sediment-hosted aquifers and enrichment of novel symbionts in the deep terrestrial subsurface.</title>
        <authorList>
            <person name="Probst A.J."/>
            <person name="Ladd B."/>
            <person name="Jarett J.K."/>
            <person name="Geller-Mcgrath D.E."/>
            <person name="Sieber C.M."/>
            <person name="Emerson J.B."/>
            <person name="Anantharaman K."/>
            <person name="Thomas B.C."/>
            <person name="Malmstrom R."/>
            <person name="Stieglmeier M."/>
            <person name="Klingl A."/>
            <person name="Woyke T."/>
            <person name="Ryan C.M."/>
            <person name="Banfield J.F."/>
        </authorList>
    </citation>
    <scope>NUCLEOTIDE SEQUENCE [LARGE SCALE GENOMIC DNA]</scope>
    <source>
        <strain evidence="1">CG11_big_fil_rev_8_21_14_0_20_45_26</strain>
    </source>
</reference>
<organism evidence="1 2">
    <name type="scientific">Candidatus Abzuiibacterium crystallinum</name>
    <dbReference type="NCBI Taxonomy" id="1974748"/>
    <lineage>
        <taxon>Bacteria</taxon>
        <taxon>Pseudomonadati</taxon>
        <taxon>Candidatus Omnitrophota</taxon>
        <taxon>Candidatus Abzuiibacterium</taxon>
    </lineage>
</organism>
<name>A0A2H0LN23_9BACT</name>
<protein>
    <recommendedName>
        <fullName evidence="3">Nucleotidyltransferase</fullName>
    </recommendedName>
</protein>
<evidence type="ECO:0000313" key="2">
    <source>
        <dbReference type="Proteomes" id="UP000230859"/>
    </source>
</evidence>
<dbReference type="Pfam" id="PF14907">
    <property type="entry name" value="NTP_transf_5"/>
    <property type="match status" value="1"/>
</dbReference>
<dbReference type="InterPro" id="IPR039498">
    <property type="entry name" value="NTP_transf_5"/>
</dbReference>
<dbReference type="EMBL" id="PCVY01000061">
    <property type="protein sequence ID" value="PIQ85768.1"/>
    <property type="molecule type" value="Genomic_DNA"/>
</dbReference>
<accession>A0A2H0LN23</accession>
<gene>
    <name evidence="1" type="ORF">COV74_07430</name>
</gene>
<dbReference type="Proteomes" id="UP000230859">
    <property type="component" value="Unassembled WGS sequence"/>
</dbReference>
<proteinExistence type="predicted"/>
<dbReference type="AlphaFoldDB" id="A0A2H0LN23"/>
<evidence type="ECO:0008006" key="3">
    <source>
        <dbReference type="Google" id="ProtNLM"/>
    </source>
</evidence>